<organism evidence="1 2">
    <name type="scientific">Marasmiellus scandens</name>
    <dbReference type="NCBI Taxonomy" id="2682957"/>
    <lineage>
        <taxon>Eukaryota</taxon>
        <taxon>Fungi</taxon>
        <taxon>Dikarya</taxon>
        <taxon>Basidiomycota</taxon>
        <taxon>Agaricomycotina</taxon>
        <taxon>Agaricomycetes</taxon>
        <taxon>Agaricomycetidae</taxon>
        <taxon>Agaricales</taxon>
        <taxon>Marasmiineae</taxon>
        <taxon>Omphalotaceae</taxon>
        <taxon>Marasmiellus</taxon>
    </lineage>
</organism>
<name>A0ABR1IZY5_9AGAR</name>
<evidence type="ECO:0000313" key="1">
    <source>
        <dbReference type="EMBL" id="KAK7444779.1"/>
    </source>
</evidence>
<proteinExistence type="predicted"/>
<reference evidence="1 2" key="1">
    <citation type="submission" date="2024-01" db="EMBL/GenBank/DDBJ databases">
        <title>A draft genome for the cacao thread blight pathogen Marasmiellus scandens.</title>
        <authorList>
            <person name="Baruah I.K."/>
            <person name="Leung J."/>
            <person name="Bukari Y."/>
            <person name="Amoako-Attah I."/>
            <person name="Meinhardt L.W."/>
            <person name="Bailey B.A."/>
            <person name="Cohen S.P."/>
        </authorList>
    </citation>
    <scope>NUCLEOTIDE SEQUENCE [LARGE SCALE GENOMIC DNA]</scope>
    <source>
        <strain evidence="1 2">GH-19</strain>
    </source>
</reference>
<gene>
    <name evidence="1" type="ORF">VKT23_015096</name>
</gene>
<keyword evidence="2" id="KW-1185">Reference proteome</keyword>
<protein>
    <submittedName>
        <fullName evidence="1">Uncharacterized protein</fullName>
    </submittedName>
</protein>
<comment type="caution">
    <text evidence="1">The sequence shown here is derived from an EMBL/GenBank/DDBJ whole genome shotgun (WGS) entry which is preliminary data.</text>
</comment>
<evidence type="ECO:0000313" key="2">
    <source>
        <dbReference type="Proteomes" id="UP001498398"/>
    </source>
</evidence>
<dbReference type="EMBL" id="JBANRG010000049">
    <property type="protein sequence ID" value="KAK7444779.1"/>
    <property type="molecule type" value="Genomic_DNA"/>
</dbReference>
<accession>A0ABR1IZY5</accession>
<sequence>MQTRDGRNPTNLQNADENLHFYALVSLYTRPDEELLDESCRTLWACRYTGDTNLAVVDVKSILSVVSVQPLPKQLDRDDGLWFIVEKTGVEEIENIGFGDDIDGEDADEI</sequence>
<dbReference type="Proteomes" id="UP001498398">
    <property type="component" value="Unassembled WGS sequence"/>
</dbReference>